<dbReference type="Proteomes" id="UP000658514">
    <property type="component" value="Unassembled WGS sequence"/>
</dbReference>
<evidence type="ECO:0000313" key="2">
    <source>
        <dbReference type="Proteomes" id="UP000658514"/>
    </source>
</evidence>
<evidence type="ECO:0000313" key="1">
    <source>
        <dbReference type="EMBL" id="MBD2200168.1"/>
    </source>
</evidence>
<accession>A0ABR8ALK0</accession>
<keyword evidence="2" id="KW-1185">Reference proteome</keyword>
<gene>
    <name evidence="1" type="ORF">H6G24_32675</name>
</gene>
<organism evidence="1 2">
    <name type="scientific">Calothrix parietina FACHB-288</name>
    <dbReference type="NCBI Taxonomy" id="2692896"/>
    <lineage>
        <taxon>Bacteria</taxon>
        <taxon>Bacillati</taxon>
        <taxon>Cyanobacteriota</taxon>
        <taxon>Cyanophyceae</taxon>
        <taxon>Nostocales</taxon>
        <taxon>Calotrichaceae</taxon>
        <taxon>Calothrix</taxon>
    </lineage>
</organism>
<name>A0ABR8ALK0_9CYAN</name>
<reference evidence="1 2" key="1">
    <citation type="journal article" date="2020" name="ISME J.">
        <title>Comparative genomics reveals insights into cyanobacterial evolution and habitat adaptation.</title>
        <authorList>
            <person name="Chen M.Y."/>
            <person name="Teng W.K."/>
            <person name="Zhao L."/>
            <person name="Hu C.X."/>
            <person name="Zhou Y.K."/>
            <person name="Han B.P."/>
            <person name="Song L.R."/>
            <person name="Shu W.S."/>
        </authorList>
    </citation>
    <scope>NUCLEOTIDE SEQUENCE [LARGE SCALE GENOMIC DNA]</scope>
    <source>
        <strain evidence="1 2">FACHB-288</strain>
    </source>
</reference>
<sequence length="50" mass="5559">MGTIISLVTLGLLIHQATQLNNMKGIIKDTEHISKTLDELDELDKEQAPE</sequence>
<protein>
    <submittedName>
        <fullName evidence="1">Uncharacterized protein</fullName>
    </submittedName>
</protein>
<dbReference type="RefSeq" id="WP_190550669.1">
    <property type="nucleotide sequence ID" value="NZ_CAWPNO010000115.1"/>
</dbReference>
<dbReference type="EMBL" id="JACJQH010000078">
    <property type="protein sequence ID" value="MBD2200168.1"/>
    <property type="molecule type" value="Genomic_DNA"/>
</dbReference>
<comment type="caution">
    <text evidence="1">The sequence shown here is derived from an EMBL/GenBank/DDBJ whole genome shotgun (WGS) entry which is preliminary data.</text>
</comment>
<proteinExistence type="predicted"/>